<evidence type="ECO:0000313" key="3">
    <source>
        <dbReference type="Proteomes" id="UP001226867"/>
    </source>
</evidence>
<organism evidence="2 3">
    <name type="scientific">Variovorax ginsengisoli</name>
    <dbReference type="NCBI Taxonomy" id="363844"/>
    <lineage>
        <taxon>Bacteria</taxon>
        <taxon>Pseudomonadati</taxon>
        <taxon>Pseudomonadota</taxon>
        <taxon>Betaproteobacteria</taxon>
        <taxon>Burkholderiales</taxon>
        <taxon>Comamonadaceae</taxon>
        <taxon>Variovorax</taxon>
    </lineage>
</organism>
<proteinExistence type="predicted"/>
<keyword evidence="3" id="KW-1185">Reference proteome</keyword>
<evidence type="ECO:0008006" key="4">
    <source>
        <dbReference type="Google" id="ProtNLM"/>
    </source>
</evidence>
<feature type="signal peptide" evidence="1">
    <location>
        <begin position="1"/>
        <end position="34"/>
    </location>
</feature>
<comment type="caution">
    <text evidence="2">The sequence shown here is derived from an EMBL/GenBank/DDBJ whole genome shotgun (WGS) entry which is preliminary data.</text>
</comment>
<accession>A0ABT9S5Y9</accession>
<evidence type="ECO:0000313" key="2">
    <source>
        <dbReference type="EMBL" id="MDP9899630.1"/>
    </source>
</evidence>
<feature type="chain" id="PRO_5045842170" description="Transporter" evidence="1">
    <location>
        <begin position="35"/>
        <end position="276"/>
    </location>
</feature>
<gene>
    <name evidence="2" type="ORF">J2W36_001881</name>
</gene>
<keyword evidence="1" id="KW-0732">Signal</keyword>
<dbReference type="RefSeq" id="WP_307689446.1">
    <property type="nucleotide sequence ID" value="NZ_JAUSRO010000005.1"/>
</dbReference>
<protein>
    <recommendedName>
        <fullName evidence="4">Transporter</fullName>
    </recommendedName>
</protein>
<dbReference type="InterPro" id="IPR025737">
    <property type="entry name" value="FApF"/>
</dbReference>
<name>A0ABT9S5Y9_9BURK</name>
<dbReference type="Pfam" id="PF13557">
    <property type="entry name" value="Phenol_MetA_deg"/>
    <property type="match status" value="1"/>
</dbReference>
<evidence type="ECO:0000256" key="1">
    <source>
        <dbReference type="SAM" id="SignalP"/>
    </source>
</evidence>
<dbReference type="Proteomes" id="UP001226867">
    <property type="component" value="Unassembled WGS sequence"/>
</dbReference>
<sequence length="276" mass="30051">MNFPPPPSSLRQSCPIALAVLAGACMLHPVLSKADTISTDRPDFVESADVVGPGHVQVEAGFSSERDRANGVRTHLRTTPTLMRMGLNDTVELRVETDGRALAGSRDTATGLTRNDSGWSDTSFGVKWRQREGDEERGTPDIAWLAHVDVDSGSAAFRGQGVTPSLRMVAEWALPQQWSIGVMPGLAIDHNAQRERFLSGIFAVTLGKAWTPEWRTYLEVAGRRLARQRDGGSLVTLDAGVTYAVTHAVQVDFSVARGLTRETPRMQWGVGISVRF</sequence>
<dbReference type="EMBL" id="JAUSRO010000005">
    <property type="protein sequence ID" value="MDP9899630.1"/>
    <property type="molecule type" value="Genomic_DNA"/>
</dbReference>
<reference evidence="2 3" key="1">
    <citation type="submission" date="2023-07" db="EMBL/GenBank/DDBJ databases">
        <title>Sorghum-associated microbial communities from plants grown in Nebraska, USA.</title>
        <authorList>
            <person name="Schachtman D."/>
        </authorList>
    </citation>
    <scope>NUCLEOTIDE SEQUENCE [LARGE SCALE GENOMIC DNA]</scope>
    <source>
        <strain evidence="2 3">DS1607</strain>
    </source>
</reference>